<keyword evidence="2" id="KW-0255">Endonuclease</keyword>
<dbReference type="RefSeq" id="WP_169344656.1">
    <property type="nucleotide sequence ID" value="NZ_JABBJJ010000037.1"/>
</dbReference>
<evidence type="ECO:0000313" key="3">
    <source>
        <dbReference type="Proteomes" id="UP000518300"/>
    </source>
</evidence>
<sequence length="177" mass="20247">MGVEEEYARRVQGMGQDELLAFWRRVRQRERIEGWAPGRAFEFLLLRAFQLEGARVVWPYVSDLEQIDGSVYVDGLACLVEAKDHVEPIGFDAIARLAMRMQRRPAPAMGLLCSTSGFTWPALRAVAAHPIRNVLLWNDTDLSLALKQGMRSALRRKWRGAVEEGAMDHRLHKEDFQ</sequence>
<dbReference type="GO" id="GO:0009307">
    <property type="term" value="P:DNA restriction-modification system"/>
    <property type="evidence" value="ECO:0007669"/>
    <property type="project" value="InterPro"/>
</dbReference>
<dbReference type="AlphaFoldDB" id="A0A848LER3"/>
<organism evidence="2 3">
    <name type="scientific">Pyxidicoccus fallax</name>
    <dbReference type="NCBI Taxonomy" id="394095"/>
    <lineage>
        <taxon>Bacteria</taxon>
        <taxon>Pseudomonadati</taxon>
        <taxon>Myxococcota</taxon>
        <taxon>Myxococcia</taxon>
        <taxon>Myxococcales</taxon>
        <taxon>Cystobacterineae</taxon>
        <taxon>Myxococcaceae</taxon>
        <taxon>Pyxidicoccus</taxon>
    </lineage>
</organism>
<name>A0A848LER3_9BACT</name>
<gene>
    <name evidence="2" type="ORF">HG543_10925</name>
</gene>
<dbReference type="Pfam" id="PF04471">
    <property type="entry name" value="Mrr_cat"/>
    <property type="match status" value="1"/>
</dbReference>
<proteinExistence type="predicted"/>
<evidence type="ECO:0000313" key="2">
    <source>
        <dbReference type="EMBL" id="NMO15363.1"/>
    </source>
</evidence>
<dbReference type="GO" id="GO:0003677">
    <property type="term" value="F:DNA binding"/>
    <property type="evidence" value="ECO:0007669"/>
    <property type="project" value="InterPro"/>
</dbReference>
<accession>A0A848LER3</accession>
<dbReference type="GO" id="GO:0004519">
    <property type="term" value="F:endonuclease activity"/>
    <property type="evidence" value="ECO:0007669"/>
    <property type="project" value="UniProtKB-KW"/>
</dbReference>
<keyword evidence="3" id="KW-1185">Reference proteome</keyword>
<feature type="domain" description="Restriction endonuclease type IV Mrr" evidence="1">
    <location>
        <begin position="38"/>
        <end position="142"/>
    </location>
</feature>
<dbReference type="InterPro" id="IPR007560">
    <property type="entry name" value="Restrct_endonuc_IV_Mrr"/>
</dbReference>
<dbReference type="InterPro" id="IPR011335">
    <property type="entry name" value="Restrct_endonuc-II-like"/>
</dbReference>
<dbReference type="SUPFAM" id="SSF52980">
    <property type="entry name" value="Restriction endonuclease-like"/>
    <property type="match status" value="1"/>
</dbReference>
<comment type="caution">
    <text evidence="2">The sequence shown here is derived from an EMBL/GenBank/DDBJ whole genome shotgun (WGS) entry which is preliminary data.</text>
</comment>
<reference evidence="2 3" key="1">
    <citation type="submission" date="2020-04" db="EMBL/GenBank/DDBJ databases">
        <title>Draft genome of Pyxidicoccus fallax type strain.</title>
        <authorList>
            <person name="Whitworth D.E."/>
        </authorList>
    </citation>
    <scope>NUCLEOTIDE SEQUENCE [LARGE SCALE GENOMIC DNA]</scope>
    <source>
        <strain evidence="2 3">DSM 14698</strain>
    </source>
</reference>
<dbReference type="Proteomes" id="UP000518300">
    <property type="component" value="Unassembled WGS sequence"/>
</dbReference>
<protein>
    <submittedName>
        <fullName evidence="2">Restriction endonuclease</fullName>
    </submittedName>
</protein>
<dbReference type="EMBL" id="JABBJJ010000037">
    <property type="protein sequence ID" value="NMO15363.1"/>
    <property type="molecule type" value="Genomic_DNA"/>
</dbReference>
<keyword evidence="2" id="KW-0378">Hydrolase</keyword>
<evidence type="ECO:0000259" key="1">
    <source>
        <dbReference type="Pfam" id="PF04471"/>
    </source>
</evidence>
<keyword evidence="2" id="KW-0540">Nuclease</keyword>